<accession>A0A8T0HTS4</accession>
<evidence type="ECO:0000313" key="1">
    <source>
        <dbReference type="EMBL" id="KAG0574364.1"/>
    </source>
</evidence>
<reference evidence="1" key="1">
    <citation type="submission" date="2020-06" db="EMBL/GenBank/DDBJ databases">
        <title>WGS assembly of Ceratodon purpureus strain R40.</title>
        <authorList>
            <person name="Carey S.B."/>
            <person name="Jenkins J."/>
            <person name="Shu S."/>
            <person name="Lovell J.T."/>
            <person name="Sreedasyam A."/>
            <person name="Maumus F."/>
            <person name="Tiley G.P."/>
            <person name="Fernandez-Pozo N."/>
            <person name="Barry K."/>
            <person name="Chen C."/>
            <person name="Wang M."/>
            <person name="Lipzen A."/>
            <person name="Daum C."/>
            <person name="Saski C.A."/>
            <person name="Payton A.C."/>
            <person name="Mcbreen J.C."/>
            <person name="Conrad R.E."/>
            <person name="Kollar L.M."/>
            <person name="Olsson S."/>
            <person name="Huttunen S."/>
            <person name="Landis J.B."/>
            <person name="Wickett N.J."/>
            <person name="Johnson M.G."/>
            <person name="Rensing S.A."/>
            <person name="Grimwood J."/>
            <person name="Schmutz J."/>
            <person name="Mcdaniel S.F."/>
        </authorList>
    </citation>
    <scope>NUCLEOTIDE SEQUENCE</scope>
    <source>
        <strain evidence="1">R40</strain>
    </source>
</reference>
<protein>
    <submittedName>
        <fullName evidence="1">Uncharacterized protein</fullName>
    </submittedName>
</protein>
<sequence>MEKGAIFGWLSMVHWLREFRKLQYPDIPTLAKLVEVSNRFEWSDQCYVGMQELERVVELPFGDYLQQFGDDLSRAGSCVAYPITFGEDDRECMPHNHDDTTETLAVRNDGGVLCPGPDGGNVNFLTDRSDSVVWTSEDGDSVKWASCDGAWSASEAEDRDLVN</sequence>
<organism evidence="1 2">
    <name type="scientific">Ceratodon purpureus</name>
    <name type="common">Fire moss</name>
    <name type="synonym">Dicranum purpureum</name>
    <dbReference type="NCBI Taxonomy" id="3225"/>
    <lineage>
        <taxon>Eukaryota</taxon>
        <taxon>Viridiplantae</taxon>
        <taxon>Streptophyta</taxon>
        <taxon>Embryophyta</taxon>
        <taxon>Bryophyta</taxon>
        <taxon>Bryophytina</taxon>
        <taxon>Bryopsida</taxon>
        <taxon>Dicranidae</taxon>
        <taxon>Pseudoditrichales</taxon>
        <taxon>Ditrichaceae</taxon>
        <taxon>Ceratodon</taxon>
    </lineage>
</organism>
<evidence type="ECO:0000313" key="2">
    <source>
        <dbReference type="Proteomes" id="UP000822688"/>
    </source>
</evidence>
<dbReference type="AlphaFoldDB" id="A0A8T0HTS4"/>
<gene>
    <name evidence="1" type="ORF">KC19_VG257400</name>
</gene>
<comment type="caution">
    <text evidence="1">The sequence shown here is derived from an EMBL/GenBank/DDBJ whole genome shotgun (WGS) entry which is preliminary data.</text>
</comment>
<name>A0A8T0HTS4_CERPU</name>
<proteinExistence type="predicted"/>
<keyword evidence="2" id="KW-1185">Reference proteome</keyword>
<dbReference type="Proteomes" id="UP000822688">
    <property type="component" value="Chromosome V"/>
</dbReference>
<dbReference type="EMBL" id="CM026426">
    <property type="protein sequence ID" value="KAG0574364.1"/>
    <property type="molecule type" value="Genomic_DNA"/>
</dbReference>